<dbReference type="InParanoid" id="G3W0J9"/>
<reference evidence="7 8" key="1">
    <citation type="journal article" date="2011" name="Proc. Natl. Acad. Sci. U.S.A.">
        <title>Genetic diversity and population structure of the endangered marsupial Sarcophilus harrisii (Tasmanian devil).</title>
        <authorList>
            <person name="Miller W."/>
            <person name="Hayes V.M."/>
            <person name="Ratan A."/>
            <person name="Petersen D.C."/>
            <person name="Wittekindt N.E."/>
            <person name="Miller J."/>
            <person name="Walenz B."/>
            <person name="Knight J."/>
            <person name="Qi J."/>
            <person name="Zhao F."/>
            <person name="Wang Q."/>
            <person name="Bedoya-Reina O.C."/>
            <person name="Katiyar N."/>
            <person name="Tomsho L.P."/>
            <person name="Kasson L.M."/>
            <person name="Hardie R.A."/>
            <person name="Woodbridge P."/>
            <person name="Tindall E.A."/>
            <person name="Bertelsen M.F."/>
            <person name="Dixon D."/>
            <person name="Pyecroft S."/>
            <person name="Helgen K.M."/>
            <person name="Lesk A.M."/>
            <person name="Pringle T.H."/>
            <person name="Patterson N."/>
            <person name="Zhang Y."/>
            <person name="Kreiss A."/>
            <person name="Woods G.M."/>
            <person name="Jones M.E."/>
            <person name="Schuster S.C."/>
        </authorList>
    </citation>
    <scope>NUCLEOTIDE SEQUENCE [LARGE SCALE GENOMIC DNA]</scope>
</reference>
<accession>G3W0J9</accession>
<dbReference type="STRING" id="9305.ENSSHAP00000008954"/>
<dbReference type="AlphaFoldDB" id="G3W0J9"/>
<dbReference type="FunFam" id="3.30.900.10:FF:000006">
    <property type="entry name" value="HORMA domain-containing protein 1"/>
    <property type="match status" value="1"/>
</dbReference>
<reference evidence="7" key="3">
    <citation type="submission" date="2025-09" db="UniProtKB">
        <authorList>
            <consortium name="Ensembl"/>
        </authorList>
    </citation>
    <scope>IDENTIFICATION</scope>
</reference>
<keyword evidence="4" id="KW-0539">Nucleus</keyword>
<evidence type="ECO:0000256" key="5">
    <source>
        <dbReference type="ARBA" id="ARBA00023254"/>
    </source>
</evidence>
<dbReference type="OMA" id="GCFHALE"/>
<dbReference type="RefSeq" id="XP_023352989.1">
    <property type="nucleotide sequence ID" value="XM_023497221.2"/>
</dbReference>
<feature type="domain" description="HORMA" evidence="6">
    <location>
        <begin position="31"/>
        <end position="235"/>
    </location>
</feature>
<dbReference type="PROSITE" id="PS50815">
    <property type="entry name" value="HORMA"/>
    <property type="match status" value="1"/>
</dbReference>
<dbReference type="Ensembl" id="ENSSHAT00000009028.2">
    <property type="protein sequence ID" value="ENSSHAP00000008954.1"/>
    <property type="gene ID" value="ENSSHAG00000007758.2"/>
</dbReference>
<dbReference type="CTD" id="150280"/>
<dbReference type="OrthoDB" id="1928087at2759"/>
<dbReference type="InterPro" id="IPR036570">
    <property type="entry name" value="HORMA_dom_sf"/>
</dbReference>
<keyword evidence="3" id="KW-0158">Chromosome</keyword>
<organism evidence="7 8">
    <name type="scientific">Sarcophilus harrisii</name>
    <name type="common">Tasmanian devil</name>
    <name type="synonym">Sarcophilus laniarius</name>
    <dbReference type="NCBI Taxonomy" id="9305"/>
    <lineage>
        <taxon>Eukaryota</taxon>
        <taxon>Metazoa</taxon>
        <taxon>Chordata</taxon>
        <taxon>Craniata</taxon>
        <taxon>Vertebrata</taxon>
        <taxon>Euteleostomi</taxon>
        <taxon>Mammalia</taxon>
        <taxon>Metatheria</taxon>
        <taxon>Dasyuromorphia</taxon>
        <taxon>Dasyuridae</taxon>
        <taxon>Sarcophilus</taxon>
    </lineage>
</organism>
<dbReference type="HOGENOM" id="CLU_058638_2_0_1"/>
<evidence type="ECO:0000256" key="1">
    <source>
        <dbReference type="ARBA" id="ARBA00004123"/>
    </source>
</evidence>
<dbReference type="KEGG" id="shr:100934065"/>
<proteinExistence type="predicted"/>
<dbReference type="Pfam" id="PF02301">
    <property type="entry name" value="HORMA"/>
    <property type="match status" value="1"/>
</dbReference>
<dbReference type="Gene3D" id="3.30.900.10">
    <property type="entry name" value="HORMA domain"/>
    <property type="match status" value="1"/>
</dbReference>
<evidence type="ECO:0000256" key="4">
    <source>
        <dbReference type="ARBA" id="ARBA00023242"/>
    </source>
</evidence>
<dbReference type="GO" id="GO:0005654">
    <property type="term" value="C:nucleoplasm"/>
    <property type="evidence" value="ECO:0007669"/>
    <property type="project" value="Ensembl"/>
</dbReference>
<dbReference type="InterPro" id="IPR051294">
    <property type="entry name" value="HORMA_MeioticProgression"/>
</dbReference>
<dbReference type="GO" id="GO:0051177">
    <property type="term" value="P:meiotic sister chromatid cohesion"/>
    <property type="evidence" value="ECO:0007669"/>
    <property type="project" value="Ensembl"/>
</dbReference>
<dbReference type="RefSeq" id="XP_012398047.1">
    <property type="nucleotide sequence ID" value="XM_012542593.3"/>
</dbReference>
<dbReference type="GeneTree" id="ENSGT00390000018130"/>
<dbReference type="Proteomes" id="UP000007648">
    <property type="component" value="Unassembled WGS sequence"/>
</dbReference>
<dbReference type="FunCoup" id="G3W0J9">
    <property type="interactions" value="366"/>
</dbReference>
<dbReference type="PANTHER" id="PTHR48225">
    <property type="entry name" value="HORMA DOMAIN-CONTAINING PROTEIN 1"/>
    <property type="match status" value="1"/>
</dbReference>
<sequence>MATTTQLSYSVETYKTTKETALFPTQITTEHESLVLVKKLLATSISCITYLRGLFPETSYGTRCLHDLSLKILREDKKCPGSLQIIKWIKGCFDALEKKYLHMAVLAIFTNPKEPEKVTELYQFKFRYTNEGPQMDFVSMNTSFDSSGTTSEEIKKASILLIRKLYILMQNLGPLPNDITLTMKLYYYNEVTPNEYQPPGFKEGESIQSFQFQGDPVSLKLGIVSTNFHSIKVKIMTESHRMINVESNLLQENSITEISHQGLDCDEEEEEGSINIQRLEFMDSQQSPVVLRKRRKVSESEKILIPDRD</sequence>
<evidence type="ECO:0000256" key="2">
    <source>
        <dbReference type="ARBA" id="ARBA00004286"/>
    </source>
</evidence>
<dbReference type="GeneID" id="100934065"/>
<dbReference type="InterPro" id="IPR003511">
    <property type="entry name" value="HORMA_dom"/>
</dbReference>
<dbReference type="PANTHER" id="PTHR48225:SF6">
    <property type="entry name" value="HORMA DOMAIN-CONTAINING PROTEIN 2"/>
    <property type="match status" value="1"/>
</dbReference>
<dbReference type="SUPFAM" id="SSF56019">
    <property type="entry name" value="The spindle assembly checkpoint protein mad2"/>
    <property type="match status" value="1"/>
</dbReference>
<protein>
    <submittedName>
        <fullName evidence="7">HORMA domain containing 2</fullName>
    </submittedName>
</protein>
<reference evidence="7" key="2">
    <citation type="submission" date="2025-08" db="UniProtKB">
        <authorList>
            <consortium name="Ensembl"/>
        </authorList>
    </citation>
    <scope>IDENTIFICATION</scope>
</reference>
<evidence type="ECO:0000256" key="3">
    <source>
        <dbReference type="ARBA" id="ARBA00022454"/>
    </source>
</evidence>
<evidence type="ECO:0000313" key="7">
    <source>
        <dbReference type="Ensembl" id="ENSSHAP00000008954.1"/>
    </source>
</evidence>
<dbReference type="GO" id="GO:0005813">
    <property type="term" value="C:centrosome"/>
    <property type="evidence" value="ECO:0007669"/>
    <property type="project" value="Ensembl"/>
</dbReference>
<comment type="subcellular location">
    <subcellularLocation>
        <location evidence="2">Chromosome</location>
    </subcellularLocation>
    <subcellularLocation>
        <location evidence="1">Nucleus</location>
    </subcellularLocation>
</comment>
<dbReference type="GO" id="GO:0000795">
    <property type="term" value="C:synaptonemal complex"/>
    <property type="evidence" value="ECO:0007669"/>
    <property type="project" value="Ensembl"/>
</dbReference>
<evidence type="ECO:0000313" key="8">
    <source>
        <dbReference type="Proteomes" id="UP000007648"/>
    </source>
</evidence>
<keyword evidence="5" id="KW-0469">Meiosis</keyword>
<keyword evidence="8" id="KW-1185">Reference proteome</keyword>
<dbReference type="GO" id="GO:0005829">
    <property type="term" value="C:cytosol"/>
    <property type="evidence" value="ECO:0007669"/>
    <property type="project" value="Ensembl"/>
</dbReference>
<name>G3W0J9_SARHA</name>
<gene>
    <name evidence="7" type="primary">HORMAD2</name>
</gene>
<dbReference type="GO" id="GO:0051321">
    <property type="term" value="P:meiotic cell cycle"/>
    <property type="evidence" value="ECO:0007669"/>
    <property type="project" value="UniProtKB-KW"/>
</dbReference>
<evidence type="ECO:0000259" key="6">
    <source>
        <dbReference type="PROSITE" id="PS50815"/>
    </source>
</evidence>
<dbReference type="eggNOG" id="KOG4652">
    <property type="taxonomic scope" value="Eukaryota"/>
</dbReference>